<gene>
    <name evidence="1" type="ORF">BDV98DRAFT_561930</name>
</gene>
<proteinExistence type="predicted"/>
<keyword evidence="2" id="KW-1185">Reference proteome</keyword>
<dbReference type="Proteomes" id="UP000305067">
    <property type="component" value="Unassembled WGS sequence"/>
</dbReference>
<organism evidence="1 2">
    <name type="scientific">Pterulicium gracile</name>
    <dbReference type="NCBI Taxonomy" id="1884261"/>
    <lineage>
        <taxon>Eukaryota</taxon>
        <taxon>Fungi</taxon>
        <taxon>Dikarya</taxon>
        <taxon>Basidiomycota</taxon>
        <taxon>Agaricomycotina</taxon>
        <taxon>Agaricomycetes</taxon>
        <taxon>Agaricomycetidae</taxon>
        <taxon>Agaricales</taxon>
        <taxon>Pleurotineae</taxon>
        <taxon>Pterulaceae</taxon>
        <taxon>Pterulicium</taxon>
    </lineage>
</organism>
<accession>A0A5C3QTK4</accession>
<evidence type="ECO:0000313" key="2">
    <source>
        <dbReference type="Proteomes" id="UP000305067"/>
    </source>
</evidence>
<evidence type="ECO:0000313" key="1">
    <source>
        <dbReference type="EMBL" id="TFL05376.1"/>
    </source>
</evidence>
<sequence length="76" mass="8096">MILFIPAWSPVRVGLVVLPLASLSVMRVTNFCTALRASVVSSAEIRATTGLCVFPEGVERCPLPSSLIAVESRPLV</sequence>
<reference evidence="1 2" key="1">
    <citation type="journal article" date="2019" name="Nat. Ecol. Evol.">
        <title>Megaphylogeny resolves global patterns of mushroom evolution.</title>
        <authorList>
            <person name="Varga T."/>
            <person name="Krizsan K."/>
            <person name="Foldi C."/>
            <person name="Dima B."/>
            <person name="Sanchez-Garcia M."/>
            <person name="Sanchez-Ramirez S."/>
            <person name="Szollosi G.J."/>
            <person name="Szarkandi J.G."/>
            <person name="Papp V."/>
            <person name="Albert L."/>
            <person name="Andreopoulos W."/>
            <person name="Angelini C."/>
            <person name="Antonin V."/>
            <person name="Barry K.W."/>
            <person name="Bougher N.L."/>
            <person name="Buchanan P."/>
            <person name="Buyck B."/>
            <person name="Bense V."/>
            <person name="Catcheside P."/>
            <person name="Chovatia M."/>
            <person name="Cooper J."/>
            <person name="Damon W."/>
            <person name="Desjardin D."/>
            <person name="Finy P."/>
            <person name="Geml J."/>
            <person name="Haridas S."/>
            <person name="Hughes K."/>
            <person name="Justo A."/>
            <person name="Karasinski D."/>
            <person name="Kautmanova I."/>
            <person name="Kiss B."/>
            <person name="Kocsube S."/>
            <person name="Kotiranta H."/>
            <person name="LaButti K.M."/>
            <person name="Lechner B.E."/>
            <person name="Liimatainen K."/>
            <person name="Lipzen A."/>
            <person name="Lukacs Z."/>
            <person name="Mihaltcheva S."/>
            <person name="Morgado L.N."/>
            <person name="Niskanen T."/>
            <person name="Noordeloos M.E."/>
            <person name="Ohm R.A."/>
            <person name="Ortiz-Santana B."/>
            <person name="Ovrebo C."/>
            <person name="Racz N."/>
            <person name="Riley R."/>
            <person name="Savchenko A."/>
            <person name="Shiryaev A."/>
            <person name="Soop K."/>
            <person name="Spirin V."/>
            <person name="Szebenyi C."/>
            <person name="Tomsovsky M."/>
            <person name="Tulloss R.E."/>
            <person name="Uehling J."/>
            <person name="Grigoriev I.V."/>
            <person name="Vagvolgyi C."/>
            <person name="Papp T."/>
            <person name="Martin F.M."/>
            <person name="Miettinen O."/>
            <person name="Hibbett D.S."/>
            <person name="Nagy L.G."/>
        </authorList>
    </citation>
    <scope>NUCLEOTIDE SEQUENCE [LARGE SCALE GENOMIC DNA]</scope>
    <source>
        <strain evidence="1 2">CBS 309.79</strain>
    </source>
</reference>
<name>A0A5C3QTK4_9AGAR</name>
<dbReference type="AlphaFoldDB" id="A0A5C3QTK4"/>
<dbReference type="EMBL" id="ML178817">
    <property type="protein sequence ID" value="TFL05376.1"/>
    <property type="molecule type" value="Genomic_DNA"/>
</dbReference>
<protein>
    <submittedName>
        <fullName evidence="1">Uncharacterized protein</fullName>
    </submittedName>
</protein>